<reference evidence="2" key="2">
    <citation type="submission" date="2012-10" db="EMBL/GenBank/DDBJ databases">
        <authorList>
            <consortium name="The Broad Institute Genome Sequencing Platform"/>
            <consortium name="The Broad Institute Genome Sequencing Center for Infectious Disease"/>
            <person name="Cuomo C."/>
            <person name="Troemel E."/>
            <person name="Walker B."/>
            <person name="Young S.K."/>
            <person name="Zeng Q."/>
            <person name="Gargeya S."/>
            <person name="Fitzgerald M."/>
            <person name="Haas B."/>
            <person name="Abouelleil A."/>
            <person name="Alvarado L."/>
            <person name="Arachchi H.M."/>
            <person name="Berlin A.M."/>
            <person name="Chapman S.B."/>
            <person name="Goldberg J."/>
            <person name="Griggs A."/>
            <person name="Gujja S."/>
            <person name="Hansen M."/>
            <person name="Howarth C."/>
            <person name="Imamovic A."/>
            <person name="Larimer J."/>
            <person name="McCowan C."/>
            <person name="Murphy C."/>
            <person name="Neiman D."/>
            <person name="Pearson M."/>
            <person name="Priest M."/>
            <person name="Roberts A."/>
            <person name="Saif S."/>
            <person name="Shea T."/>
            <person name="Sisk P."/>
            <person name="Sykes S."/>
            <person name="Wortman J."/>
            <person name="Nusbaum C."/>
            <person name="Birren B."/>
        </authorList>
    </citation>
    <scope>NUCLEOTIDE SEQUENCE</scope>
    <source>
        <strain evidence="2">ERTm6</strain>
    </source>
</reference>
<dbReference type="EMBL" id="JH604633">
    <property type="protein sequence ID" value="EHY66578.1"/>
    <property type="molecule type" value="Genomic_DNA"/>
</dbReference>
<keyword evidence="3" id="KW-1185">Reference proteome</keyword>
<evidence type="ECO:0000313" key="1">
    <source>
        <dbReference type="EMBL" id="EHY66578.1"/>
    </source>
</evidence>
<dbReference type="Proteomes" id="UP000005622">
    <property type="component" value="Unassembled WGS sequence"/>
</dbReference>
<protein>
    <submittedName>
        <fullName evidence="1">Uncharacterized protein</fullName>
    </submittedName>
</protein>
<reference evidence="1" key="1">
    <citation type="submission" date="2011-03" db="EMBL/GenBank/DDBJ databases">
        <title>The Genome Sequence of Nematocida sp1 strain ERTm2.</title>
        <authorList>
            <consortium name="The Broad Institute Genome Sequencing Platform"/>
            <consortium name="The Broad Institute Genome Sequencing Center for Infectious Disease"/>
            <person name="Cuomo C."/>
            <person name="Troemel E."/>
            <person name="Young S.K."/>
            <person name="Zeng Q."/>
            <person name="Gargeya S."/>
            <person name="Fitzgerald M."/>
            <person name="Haas B."/>
            <person name="Abouelleil A."/>
            <person name="Alvarado L."/>
            <person name="Arachchi H.M."/>
            <person name="Berlin A."/>
            <person name="Brown A."/>
            <person name="Chapman S.B."/>
            <person name="Chen Z."/>
            <person name="Dunbar C."/>
            <person name="Freedman E."/>
            <person name="Gearin G."/>
            <person name="Gellesch M."/>
            <person name="Goldberg J."/>
            <person name="Griggs A."/>
            <person name="Gujja S."/>
            <person name="Heilman E.R."/>
            <person name="Heiman D."/>
            <person name="Howarth C."/>
            <person name="Larson L."/>
            <person name="Lui A."/>
            <person name="MacDonald P.J.P."/>
            <person name="Mehta T."/>
            <person name="Montmayeur A."/>
            <person name="Murphy C."/>
            <person name="Neiman D."/>
            <person name="Pearson M."/>
            <person name="Priest M."/>
            <person name="Roberts A."/>
            <person name="Saif S."/>
            <person name="Shea T."/>
            <person name="Shenoy N."/>
            <person name="Sisk P."/>
            <person name="Stolte C."/>
            <person name="Sykes S."/>
            <person name="White J."/>
            <person name="Yandava C."/>
            <person name="Wortman J."/>
            <person name="Nusbaum C."/>
            <person name="Birren B."/>
        </authorList>
    </citation>
    <scope>NUCLEOTIDE SEQUENCE</scope>
    <source>
        <strain evidence="1">ERTm2</strain>
    </source>
</reference>
<dbReference type="Proteomes" id="UP000054524">
    <property type="component" value="Unassembled WGS sequence"/>
</dbReference>
<dbReference type="AlphaFoldDB" id="H8Z9E7"/>
<proteinExistence type="predicted"/>
<sequence length="277" mass="32122">MKEYDIFLDTEESTLLFQYPLSTEVPDVQTVSTKCDNKYVQISAKKGTEEMNYKGIGSDTINKYYVLSLQNGQIAGTQVKTIVQMRPFLPETEETMKLAEKKETKVFAMNESQDELENRMKNPNYIVDKVNKTPWVVHKLAEYKESVIKPEVHKPLYAETSSTCLNKLKETIYNARVVNISELHKIYPGRSISDINQAVSEMTIPFLGRHILKPEYFNDLSPLLIKILKRMEEEKGTFKLTKDEIINPSEEFIYLLNQVAYKDEHKYVLKGFNENIL</sequence>
<organism evidence="1">
    <name type="scientific">Nematocida ausubeli (strain ATCC PRA-371 / ERTm2)</name>
    <name type="common">Nematode killer fungus</name>
    <dbReference type="NCBI Taxonomy" id="1913371"/>
    <lineage>
        <taxon>Eukaryota</taxon>
        <taxon>Fungi</taxon>
        <taxon>Fungi incertae sedis</taxon>
        <taxon>Microsporidia</taxon>
        <taxon>Nematocida</taxon>
    </lineage>
</organism>
<accession>H8Z9E7</accession>
<dbReference type="EMBL" id="AKIJ01000002">
    <property type="protein sequence ID" value="KFG26720.1"/>
    <property type="molecule type" value="Genomic_DNA"/>
</dbReference>
<reference evidence="2 3" key="3">
    <citation type="journal article" date="2014" name="Genome Announc.">
        <title>Genome Sequence of the Microsporidian Species Nematocida sp1 Strain ERTm6 (ATCC PRA-372).</title>
        <authorList>
            <person name="Bakowski M.A."/>
            <person name="Priest M."/>
            <person name="Young S."/>
            <person name="Cuomo C.A."/>
            <person name="Troemel E.R."/>
        </authorList>
    </citation>
    <scope>NUCLEOTIDE SEQUENCE [LARGE SCALE GENOMIC DNA]</scope>
    <source>
        <strain evidence="2 3">ERTm6</strain>
    </source>
</reference>
<dbReference type="HOGENOM" id="CLU_1005069_0_0_1"/>
<name>H8Z9E7_NEMA1</name>
<evidence type="ECO:0000313" key="2">
    <source>
        <dbReference type="EMBL" id="KFG26720.1"/>
    </source>
</evidence>
<accession>A0A086J3K2</accession>
<gene>
    <name evidence="1" type="ORF">NERG_00218</name>
    <name evidence="2" type="ORF">NESG_00874</name>
</gene>
<evidence type="ECO:0000313" key="3">
    <source>
        <dbReference type="Proteomes" id="UP000054524"/>
    </source>
</evidence>